<name>A0A4D6MY84_VIGUN</name>
<evidence type="ECO:0000313" key="2">
    <source>
        <dbReference type="EMBL" id="QCE06426.1"/>
    </source>
</evidence>
<gene>
    <name evidence="2" type="ORF">DEO72_LG9g1438</name>
</gene>
<dbReference type="Proteomes" id="UP000501690">
    <property type="component" value="Linkage Group LG9"/>
</dbReference>
<evidence type="ECO:0000313" key="3">
    <source>
        <dbReference type="Proteomes" id="UP000501690"/>
    </source>
</evidence>
<feature type="region of interest" description="Disordered" evidence="1">
    <location>
        <begin position="35"/>
        <end position="88"/>
    </location>
</feature>
<accession>A0A4D6MY84</accession>
<protein>
    <submittedName>
        <fullName evidence="2">Uncharacterized protein</fullName>
    </submittedName>
</protein>
<evidence type="ECO:0000256" key="1">
    <source>
        <dbReference type="SAM" id="MobiDB-lite"/>
    </source>
</evidence>
<feature type="compositionally biased region" description="Polar residues" evidence="1">
    <location>
        <begin position="67"/>
        <end position="76"/>
    </location>
</feature>
<feature type="region of interest" description="Disordered" evidence="1">
    <location>
        <begin position="1"/>
        <end position="23"/>
    </location>
</feature>
<dbReference type="AlphaFoldDB" id="A0A4D6MY84"/>
<proteinExistence type="predicted"/>
<keyword evidence="3" id="KW-1185">Reference proteome</keyword>
<reference evidence="2 3" key="1">
    <citation type="submission" date="2019-04" db="EMBL/GenBank/DDBJ databases">
        <title>An improved genome assembly and genetic linkage map for asparagus bean, Vigna unguiculata ssp. sesquipedialis.</title>
        <authorList>
            <person name="Xia Q."/>
            <person name="Zhang R."/>
            <person name="Dong Y."/>
        </authorList>
    </citation>
    <scope>NUCLEOTIDE SEQUENCE [LARGE SCALE GENOMIC DNA]</scope>
    <source>
        <tissue evidence="2">Leaf</tissue>
    </source>
</reference>
<sequence length="88" mass="9393">MATKGLDNVGSRKRKRQTSRKLEVDAKVESFGDPVEGCLGRPGRSGTPTVSGSLGNANDPEEDVLKVQSSLASSADTNKHHSNQCIRK</sequence>
<organism evidence="2 3">
    <name type="scientific">Vigna unguiculata</name>
    <name type="common">Cowpea</name>
    <dbReference type="NCBI Taxonomy" id="3917"/>
    <lineage>
        <taxon>Eukaryota</taxon>
        <taxon>Viridiplantae</taxon>
        <taxon>Streptophyta</taxon>
        <taxon>Embryophyta</taxon>
        <taxon>Tracheophyta</taxon>
        <taxon>Spermatophyta</taxon>
        <taxon>Magnoliopsida</taxon>
        <taxon>eudicotyledons</taxon>
        <taxon>Gunneridae</taxon>
        <taxon>Pentapetalae</taxon>
        <taxon>rosids</taxon>
        <taxon>fabids</taxon>
        <taxon>Fabales</taxon>
        <taxon>Fabaceae</taxon>
        <taxon>Papilionoideae</taxon>
        <taxon>50 kb inversion clade</taxon>
        <taxon>NPAAA clade</taxon>
        <taxon>indigoferoid/millettioid clade</taxon>
        <taxon>Phaseoleae</taxon>
        <taxon>Vigna</taxon>
    </lineage>
</organism>
<dbReference type="EMBL" id="CP039353">
    <property type="protein sequence ID" value="QCE06426.1"/>
    <property type="molecule type" value="Genomic_DNA"/>
</dbReference>
<feature type="compositionally biased region" description="Polar residues" evidence="1">
    <location>
        <begin position="46"/>
        <end position="56"/>
    </location>
</feature>